<dbReference type="PANTHER" id="PTHR46060">
    <property type="entry name" value="MARINER MOS1 TRANSPOSASE-LIKE PROTEIN"/>
    <property type="match status" value="1"/>
</dbReference>
<dbReference type="Gene3D" id="1.10.10.1450">
    <property type="match status" value="1"/>
</dbReference>
<gene>
    <name evidence="5" type="ORF">ANN_21858</name>
</gene>
<evidence type="ECO:0000256" key="1">
    <source>
        <dbReference type="ARBA" id="ARBA00022723"/>
    </source>
</evidence>
<comment type="caution">
    <text evidence="5">The sequence shown here is derived from an EMBL/GenBank/DDBJ whole genome shotgun (WGS) entry which is preliminary data.</text>
</comment>
<keyword evidence="1" id="KW-0479">Metal-binding</keyword>
<name>A0ABQ8S6I9_PERAM</name>
<accession>A0ABQ8S6I9</accession>
<dbReference type="InterPro" id="IPR007588">
    <property type="entry name" value="Znf_FLYWCH"/>
</dbReference>
<dbReference type="Proteomes" id="UP001148838">
    <property type="component" value="Unassembled WGS sequence"/>
</dbReference>
<dbReference type="Pfam" id="PF04500">
    <property type="entry name" value="FLYWCH"/>
    <property type="match status" value="2"/>
</dbReference>
<keyword evidence="3" id="KW-0862">Zinc</keyword>
<dbReference type="PANTHER" id="PTHR46060:SF1">
    <property type="entry name" value="MARINER MOS1 TRANSPOSASE-LIKE PROTEIN"/>
    <property type="match status" value="1"/>
</dbReference>
<dbReference type="Gene3D" id="2.20.25.240">
    <property type="match status" value="2"/>
</dbReference>
<protein>
    <recommendedName>
        <fullName evidence="4">FLYWCH-type domain-containing protein</fullName>
    </recommendedName>
</protein>
<organism evidence="5 6">
    <name type="scientific">Periplaneta americana</name>
    <name type="common">American cockroach</name>
    <name type="synonym">Blatta americana</name>
    <dbReference type="NCBI Taxonomy" id="6978"/>
    <lineage>
        <taxon>Eukaryota</taxon>
        <taxon>Metazoa</taxon>
        <taxon>Ecdysozoa</taxon>
        <taxon>Arthropoda</taxon>
        <taxon>Hexapoda</taxon>
        <taxon>Insecta</taxon>
        <taxon>Pterygota</taxon>
        <taxon>Neoptera</taxon>
        <taxon>Polyneoptera</taxon>
        <taxon>Dictyoptera</taxon>
        <taxon>Blattodea</taxon>
        <taxon>Blattoidea</taxon>
        <taxon>Blattidae</taxon>
        <taxon>Blattinae</taxon>
        <taxon>Periplaneta</taxon>
    </lineage>
</organism>
<keyword evidence="6" id="KW-1185">Reference proteome</keyword>
<dbReference type="EMBL" id="JAJSOF020000033">
    <property type="protein sequence ID" value="KAJ4429657.1"/>
    <property type="molecule type" value="Genomic_DNA"/>
</dbReference>
<evidence type="ECO:0000259" key="4">
    <source>
        <dbReference type="Pfam" id="PF04500"/>
    </source>
</evidence>
<dbReference type="InterPro" id="IPR052709">
    <property type="entry name" value="Transposase-MT_Hybrid"/>
</dbReference>
<evidence type="ECO:0000313" key="5">
    <source>
        <dbReference type="EMBL" id="KAJ4429657.1"/>
    </source>
</evidence>
<feature type="domain" description="FLYWCH-type" evidence="4">
    <location>
        <begin position="233"/>
        <end position="272"/>
    </location>
</feature>
<evidence type="ECO:0000313" key="6">
    <source>
        <dbReference type="Proteomes" id="UP001148838"/>
    </source>
</evidence>
<proteinExistence type="predicted"/>
<feature type="domain" description="FLYWCH-type" evidence="4">
    <location>
        <begin position="147"/>
        <end position="206"/>
    </location>
</feature>
<evidence type="ECO:0000256" key="2">
    <source>
        <dbReference type="ARBA" id="ARBA00022771"/>
    </source>
</evidence>
<sequence>MRAVIKFLVKEETSAVEIHLRLQRAYGDVCMGASSVRRWVKYFEDGNTSIQDEPHSGRPPTASMECNKERTVLKLHHALREKRSGKKIILQHDGENQNIWVGNSSAISLQSQLGILRLPSFWFCKGVAARPMLRGAGEYPESSALRFIESAKGNLLLTHNGYIYRMNRQVGDRRFWICSEYKKDGCRGRCVTLGGELSKDASRHNHSPREDKIREKLEMAQFWKSLTEGNFTDRQSGRRIFWRCSEYQRIGCRGRIVTFNDVLSVKCSTHNHGPQDEKIREKTVMAEIKEQALLTKQLQDQKLLIQQFGKLPDS</sequence>
<keyword evidence="2" id="KW-0863">Zinc-finger</keyword>
<reference evidence="5 6" key="1">
    <citation type="journal article" date="2022" name="Allergy">
        <title>Genome assembly and annotation of Periplaneta americana reveal a comprehensive cockroach allergen profile.</title>
        <authorList>
            <person name="Wang L."/>
            <person name="Xiong Q."/>
            <person name="Saelim N."/>
            <person name="Wang L."/>
            <person name="Nong W."/>
            <person name="Wan A.T."/>
            <person name="Shi M."/>
            <person name="Liu X."/>
            <person name="Cao Q."/>
            <person name="Hui J.H.L."/>
            <person name="Sookrung N."/>
            <person name="Leung T.F."/>
            <person name="Tungtrongchitr A."/>
            <person name="Tsui S.K.W."/>
        </authorList>
    </citation>
    <scope>NUCLEOTIDE SEQUENCE [LARGE SCALE GENOMIC DNA]</scope>
    <source>
        <strain evidence="5">PWHHKU_190912</strain>
    </source>
</reference>
<evidence type="ECO:0000256" key="3">
    <source>
        <dbReference type="ARBA" id="ARBA00022833"/>
    </source>
</evidence>